<gene>
    <name evidence="9" type="ORF">GQX73_g1877</name>
</gene>
<comment type="caution">
    <text evidence="9">The sequence shown here is derived from an EMBL/GenBank/DDBJ whole genome shotgun (WGS) entry which is preliminary data.</text>
</comment>
<dbReference type="AlphaFoldDB" id="A0A7C8IW05"/>
<dbReference type="PANTHER" id="PTHR33048">
    <property type="entry name" value="PTH11-LIKE INTEGRAL MEMBRANE PROTEIN (AFU_ORTHOLOGUE AFUA_5G11245)"/>
    <property type="match status" value="1"/>
</dbReference>
<evidence type="ECO:0000313" key="9">
    <source>
        <dbReference type="EMBL" id="KAF2971758.1"/>
    </source>
</evidence>
<accession>A0A7C8IW05</accession>
<keyword evidence="3 7" id="KW-1133">Transmembrane helix</keyword>
<evidence type="ECO:0000256" key="4">
    <source>
        <dbReference type="ARBA" id="ARBA00023136"/>
    </source>
</evidence>
<dbReference type="OrthoDB" id="3903189at2759"/>
<feature type="transmembrane region" description="Helical" evidence="7">
    <location>
        <begin position="40"/>
        <end position="61"/>
    </location>
</feature>
<feature type="domain" description="Rhodopsin" evidence="8">
    <location>
        <begin position="41"/>
        <end position="258"/>
    </location>
</feature>
<organism evidence="9 10">
    <name type="scientific">Xylaria multiplex</name>
    <dbReference type="NCBI Taxonomy" id="323545"/>
    <lineage>
        <taxon>Eukaryota</taxon>
        <taxon>Fungi</taxon>
        <taxon>Dikarya</taxon>
        <taxon>Ascomycota</taxon>
        <taxon>Pezizomycotina</taxon>
        <taxon>Sordariomycetes</taxon>
        <taxon>Xylariomycetidae</taxon>
        <taxon>Xylariales</taxon>
        <taxon>Xylariaceae</taxon>
        <taxon>Xylaria</taxon>
    </lineage>
</organism>
<dbReference type="PANTHER" id="PTHR33048:SF19">
    <property type="entry name" value="MEMBRANE PROTEIN PTH11-LIKE, PUTATIVE (AFU_ORTHOLOGUE AFUA_1G14080)-RELATED"/>
    <property type="match status" value="1"/>
</dbReference>
<feature type="transmembrane region" description="Helical" evidence="7">
    <location>
        <begin position="125"/>
        <end position="146"/>
    </location>
</feature>
<evidence type="ECO:0000256" key="1">
    <source>
        <dbReference type="ARBA" id="ARBA00004141"/>
    </source>
</evidence>
<feature type="transmembrane region" description="Helical" evidence="7">
    <location>
        <begin position="206"/>
        <end position="227"/>
    </location>
</feature>
<comment type="subcellular location">
    <subcellularLocation>
        <location evidence="1">Membrane</location>
        <topology evidence="1">Multi-pass membrane protein</topology>
    </subcellularLocation>
</comment>
<feature type="transmembrane region" description="Helical" evidence="7">
    <location>
        <begin position="12"/>
        <end position="31"/>
    </location>
</feature>
<feature type="transmembrane region" description="Helical" evidence="7">
    <location>
        <begin position="239"/>
        <end position="259"/>
    </location>
</feature>
<sequence length="373" mass="41849">MMSSGAAERVNYATTALTLFILMARIVLWLWRRERIDTSFTLAGVSIVVVVARIITNVYYLQYGNAADVIKHVDYFDENNLDTVRIGSILVLVARALVTVIIWLQVCILLIFYSRITYGVNWVAVVVKITWATVAVTFFTIIPLTFLECRPISLYWQITPDPGTCVQAYAQLLTQTISNIVLDIMLIVIAYPIVNLRKRTIAEHVTLWTLFVLGTFCIIISIIRLVTVHYSGSAQITRSLWASVQMLVSTFVANAPNIYGSIRAVRMKKSTGNSTPAPTGYGLSTIKNNRARPATDSWMKMDDYDYVAMTPNRQSYIRPLPPATTFYDDETAPAPYSHQSPPEEEILPRDKHGGPNITTTSSSESQSSEIRPY</sequence>
<evidence type="ECO:0000256" key="5">
    <source>
        <dbReference type="ARBA" id="ARBA00038359"/>
    </source>
</evidence>
<keyword evidence="2 7" id="KW-0812">Transmembrane</keyword>
<dbReference type="InterPro" id="IPR052337">
    <property type="entry name" value="SAT4-like"/>
</dbReference>
<feature type="compositionally biased region" description="Low complexity" evidence="6">
    <location>
        <begin position="358"/>
        <end position="373"/>
    </location>
</feature>
<comment type="similarity">
    <text evidence="5">Belongs to the SAT4 family.</text>
</comment>
<feature type="region of interest" description="Disordered" evidence="6">
    <location>
        <begin position="318"/>
        <end position="373"/>
    </location>
</feature>
<protein>
    <recommendedName>
        <fullName evidence="8">Rhodopsin domain-containing protein</fullName>
    </recommendedName>
</protein>
<dbReference type="EMBL" id="WUBL01000011">
    <property type="protein sequence ID" value="KAF2971758.1"/>
    <property type="molecule type" value="Genomic_DNA"/>
</dbReference>
<dbReference type="InParanoid" id="A0A7C8IW05"/>
<evidence type="ECO:0000256" key="6">
    <source>
        <dbReference type="SAM" id="MobiDB-lite"/>
    </source>
</evidence>
<evidence type="ECO:0000313" key="10">
    <source>
        <dbReference type="Proteomes" id="UP000481858"/>
    </source>
</evidence>
<feature type="transmembrane region" description="Helical" evidence="7">
    <location>
        <begin position="176"/>
        <end position="194"/>
    </location>
</feature>
<keyword evidence="4 7" id="KW-0472">Membrane</keyword>
<evidence type="ECO:0000256" key="7">
    <source>
        <dbReference type="SAM" id="Phobius"/>
    </source>
</evidence>
<proteinExistence type="inferred from homology"/>
<evidence type="ECO:0000256" key="2">
    <source>
        <dbReference type="ARBA" id="ARBA00022692"/>
    </source>
</evidence>
<dbReference type="GO" id="GO:0016020">
    <property type="term" value="C:membrane"/>
    <property type="evidence" value="ECO:0007669"/>
    <property type="project" value="UniProtKB-SubCell"/>
</dbReference>
<keyword evidence="10" id="KW-1185">Reference proteome</keyword>
<evidence type="ECO:0000256" key="3">
    <source>
        <dbReference type="ARBA" id="ARBA00022989"/>
    </source>
</evidence>
<evidence type="ECO:0000259" key="8">
    <source>
        <dbReference type="Pfam" id="PF20684"/>
    </source>
</evidence>
<reference evidence="9 10" key="1">
    <citation type="submission" date="2019-12" db="EMBL/GenBank/DDBJ databases">
        <title>Draft genome sequence of the ascomycete Xylaria multiplex DSM 110363.</title>
        <authorList>
            <person name="Buettner E."/>
            <person name="Kellner H."/>
        </authorList>
    </citation>
    <scope>NUCLEOTIDE SEQUENCE [LARGE SCALE GENOMIC DNA]</scope>
    <source>
        <strain evidence="9 10">DSM 110363</strain>
    </source>
</reference>
<dbReference type="Proteomes" id="UP000481858">
    <property type="component" value="Unassembled WGS sequence"/>
</dbReference>
<name>A0A7C8IW05_9PEZI</name>
<dbReference type="InterPro" id="IPR049326">
    <property type="entry name" value="Rhodopsin_dom_fungi"/>
</dbReference>
<dbReference type="Pfam" id="PF20684">
    <property type="entry name" value="Fung_rhodopsin"/>
    <property type="match status" value="1"/>
</dbReference>
<feature type="transmembrane region" description="Helical" evidence="7">
    <location>
        <begin position="86"/>
        <end position="113"/>
    </location>
</feature>